<dbReference type="Pfam" id="PF09334">
    <property type="entry name" value="tRNA-synt_1g"/>
    <property type="match status" value="1"/>
</dbReference>
<dbReference type="SUPFAM" id="SSF52374">
    <property type="entry name" value="Nucleotidylyl transferase"/>
    <property type="match status" value="1"/>
</dbReference>
<evidence type="ECO:0000256" key="12">
    <source>
        <dbReference type="RuleBase" id="RU363039"/>
    </source>
</evidence>
<evidence type="ECO:0000256" key="5">
    <source>
        <dbReference type="ARBA" id="ARBA00022598"/>
    </source>
</evidence>
<dbReference type="GO" id="GO:0005524">
    <property type="term" value="F:ATP binding"/>
    <property type="evidence" value="ECO:0007669"/>
    <property type="project" value="UniProtKB-KW"/>
</dbReference>
<evidence type="ECO:0000256" key="10">
    <source>
        <dbReference type="ARBA" id="ARBA00030904"/>
    </source>
</evidence>
<dbReference type="InterPro" id="IPR001412">
    <property type="entry name" value="aa-tRNA-synth_I_CS"/>
</dbReference>
<dbReference type="PANTHER" id="PTHR43326:SF2">
    <property type="entry name" value="METHIONINE--TRNA LIGASE"/>
    <property type="match status" value="1"/>
</dbReference>
<dbReference type="InterPro" id="IPR023457">
    <property type="entry name" value="Met-tRNA_synth_2"/>
</dbReference>
<evidence type="ECO:0000256" key="1">
    <source>
        <dbReference type="ARBA" id="ARBA00003314"/>
    </source>
</evidence>
<evidence type="ECO:0000256" key="11">
    <source>
        <dbReference type="ARBA" id="ARBA00047364"/>
    </source>
</evidence>
<evidence type="ECO:0000313" key="15">
    <source>
        <dbReference type="Proteomes" id="UP000231021"/>
    </source>
</evidence>
<dbReference type="PRINTS" id="PR01041">
    <property type="entry name" value="TRNASYNTHMET"/>
</dbReference>
<gene>
    <name evidence="14" type="ORF">COW98_01470</name>
</gene>
<dbReference type="PANTHER" id="PTHR43326">
    <property type="entry name" value="METHIONYL-TRNA SYNTHETASE"/>
    <property type="match status" value="1"/>
</dbReference>
<dbReference type="PROSITE" id="PS00178">
    <property type="entry name" value="AA_TRNA_LIGASE_I"/>
    <property type="match status" value="1"/>
</dbReference>
<dbReference type="Gene3D" id="1.10.730.10">
    <property type="entry name" value="Isoleucyl-tRNA Synthetase, Domain 1"/>
    <property type="match status" value="1"/>
</dbReference>
<dbReference type="InterPro" id="IPR015413">
    <property type="entry name" value="Methionyl/Leucyl_tRNA_Synth"/>
</dbReference>
<feature type="domain" description="Methionyl/Leucyl tRNA synthetase" evidence="13">
    <location>
        <begin position="6"/>
        <end position="364"/>
    </location>
</feature>
<accession>A0A2H0BZ70</accession>
<dbReference type="FunFam" id="2.170.220.10:FF:000001">
    <property type="entry name" value="methionine--tRNA ligase, mitochondrial"/>
    <property type="match status" value="1"/>
</dbReference>
<dbReference type="Gene3D" id="2.170.220.10">
    <property type="match status" value="1"/>
</dbReference>
<dbReference type="InterPro" id="IPR009080">
    <property type="entry name" value="tRNAsynth_Ia_anticodon-bd"/>
</dbReference>
<comment type="catalytic activity">
    <reaction evidence="11">
        <text>tRNA(Met) + L-methionine + ATP = L-methionyl-tRNA(Met) + AMP + diphosphate</text>
        <dbReference type="Rhea" id="RHEA:13481"/>
        <dbReference type="Rhea" id="RHEA-COMP:9667"/>
        <dbReference type="Rhea" id="RHEA-COMP:9698"/>
        <dbReference type="ChEBI" id="CHEBI:30616"/>
        <dbReference type="ChEBI" id="CHEBI:33019"/>
        <dbReference type="ChEBI" id="CHEBI:57844"/>
        <dbReference type="ChEBI" id="CHEBI:78442"/>
        <dbReference type="ChEBI" id="CHEBI:78530"/>
        <dbReference type="ChEBI" id="CHEBI:456215"/>
        <dbReference type="EC" id="6.1.1.10"/>
    </reaction>
</comment>
<keyword evidence="5 12" id="KW-0436">Ligase</keyword>
<dbReference type="GO" id="GO:0004825">
    <property type="term" value="F:methionine-tRNA ligase activity"/>
    <property type="evidence" value="ECO:0007669"/>
    <property type="project" value="UniProtKB-EC"/>
</dbReference>
<comment type="function">
    <text evidence="1">Is required not only for elongation of protein synthesis but also for the initiation of all mRNA translation through initiator tRNA(fMet) aminoacylation.</text>
</comment>
<keyword evidence="8 12" id="KW-0648">Protein biosynthesis</keyword>
<evidence type="ECO:0000256" key="9">
    <source>
        <dbReference type="ARBA" id="ARBA00023146"/>
    </source>
</evidence>
<dbReference type="Gene3D" id="3.40.50.620">
    <property type="entry name" value="HUPs"/>
    <property type="match status" value="1"/>
</dbReference>
<evidence type="ECO:0000259" key="13">
    <source>
        <dbReference type="Pfam" id="PF09334"/>
    </source>
</evidence>
<dbReference type="NCBIfam" id="TIGR00398">
    <property type="entry name" value="metG"/>
    <property type="match status" value="1"/>
</dbReference>
<dbReference type="AlphaFoldDB" id="A0A2H0BZ70"/>
<evidence type="ECO:0000256" key="2">
    <source>
        <dbReference type="ARBA" id="ARBA00012838"/>
    </source>
</evidence>
<keyword evidence="9 12" id="KW-0030">Aminoacyl-tRNA synthetase</keyword>
<protein>
    <recommendedName>
        <fullName evidence="3">Methionine--tRNA ligase</fullName>
        <ecNumber evidence="2">6.1.1.10</ecNumber>
    </recommendedName>
    <alternativeName>
        <fullName evidence="10">Methionyl-tRNA synthetase</fullName>
    </alternativeName>
</protein>
<keyword evidence="6 12" id="KW-0547">Nucleotide-binding</keyword>
<organism evidence="14 15">
    <name type="scientific">Candidatus Roizmanbacteria bacterium CG22_combo_CG10-13_8_21_14_all_35_9</name>
    <dbReference type="NCBI Taxonomy" id="1974861"/>
    <lineage>
        <taxon>Bacteria</taxon>
        <taxon>Candidatus Roizmaniibacteriota</taxon>
    </lineage>
</organism>
<dbReference type="GO" id="GO:0006431">
    <property type="term" value="P:methionyl-tRNA aminoacylation"/>
    <property type="evidence" value="ECO:0007669"/>
    <property type="project" value="InterPro"/>
</dbReference>
<dbReference type="CDD" id="cd00814">
    <property type="entry name" value="MetRS_core"/>
    <property type="match status" value="1"/>
</dbReference>
<evidence type="ECO:0000256" key="4">
    <source>
        <dbReference type="ARBA" id="ARBA00022490"/>
    </source>
</evidence>
<dbReference type="InterPro" id="IPR014729">
    <property type="entry name" value="Rossmann-like_a/b/a_fold"/>
</dbReference>
<comment type="similarity">
    <text evidence="12">Belongs to the class-I aminoacyl-tRNA synthetase family.</text>
</comment>
<dbReference type="SUPFAM" id="SSF47323">
    <property type="entry name" value="Anticodon-binding domain of a subclass of class I aminoacyl-tRNA synthetases"/>
    <property type="match status" value="1"/>
</dbReference>
<sequence length="474" mass="55142">MTKKFYITTAIPYVNAPPHIGHALEFVQADTVARYHRLLGEETCLLSGADENALKNVQAAEKEKTPIQEFIDKNAKKFQELAKKLSVKIDIFQRGSDKKNHFFSSQKLWRLCEAKGDIYQKKYKGLYCVGCETFYTPDELNEKGECFEHPGKKLEEVSEKNYFFKLSKYQKQLINIISKDELKIYPDFRKKEVLNFLKQPLLDISISRTNERARNWGVPVPDDDTQRIYVWFDADNIYQSGVGFGWNEKLYRKWWPADVHVIGKGIIRFHAIYWIAFLLSAGLSLPKSLFVHGYLTIEGQKMSKTLGNVIDPFALVNKYGTDAVRYYLLREIPPFDDGDYSESRMKELYNSDLANELGNLVSRLTTLAEKDEITVNNETVKQFNNLTIQQFNSFQFNLILEDIWNQIKRLNKEIDDFAPWKKSSEERKDFLLQCFKTLKSIAWQLQPFLPETAEKIIKATTGKIKKTPPLFPKL</sequence>
<keyword evidence="7 12" id="KW-0067">ATP-binding</keyword>
<evidence type="ECO:0000313" key="14">
    <source>
        <dbReference type="EMBL" id="PIP62924.1"/>
    </source>
</evidence>
<dbReference type="Proteomes" id="UP000231021">
    <property type="component" value="Unassembled WGS sequence"/>
</dbReference>
<dbReference type="InterPro" id="IPR014758">
    <property type="entry name" value="Met-tRNA_synth"/>
</dbReference>
<dbReference type="EC" id="6.1.1.10" evidence="2"/>
<proteinExistence type="inferred from homology"/>
<evidence type="ECO:0000256" key="8">
    <source>
        <dbReference type="ARBA" id="ARBA00022917"/>
    </source>
</evidence>
<evidence type="ECO:0000256" key="6">
    <source>
        <dbReference type="ARBA" id="ARBA00022741"/>
    </source>
</evidence>
<reference evidence="14 15" key="1">
    <citation type="submission" date="2017-09" db="EMBL/GenBank/DDBJ databases">
        <title>Depth-based differentiation of microbial function through sediment-hosted aquifers and enrichment of novel symbionts in the deep terrestrial subsurface.</title>
        <authorList>
            <person name="Probst A.J."/>
            <person name="Ladd B."/>
            <person name="Jarett J.K."/>
            <person name="Geller-Mcgrath D.E."/>
            <person name="Sieber C.M."/>
            <person name="Emerson J.B."/>
            <person name="Anantharaman K."/>
            <person name="Thomas B.C."/>
            <person name="Malmstrom R."/>
            <person name="Stieglmeier M."/>
            <person name="Klingl A."/>
            <person name="Woyke T."/>
            <person name="Ryan C.M."/>
            <person name="Banfield J.F."/>
        </authorList>
    </citation>
    <scope>NUCLEOTIDE SEQUENCE [LARGE SCALE GENOMIC DNA]</scope>
    <source>
        <strain evidence="14">CG22_combo_CG10-13_8_21_14_all_35_9</strain>
    </source>
</reference>
<evidence type="ECO:0000256" key="3">
    <source>
        <dbReference type="ARBA" id="ARBA00018753"/>
    </source>
</evidence>
<name>A0A2H0BZ70_9BACT</name>
<evidence type="ECO:0000256" key="7">
    <source>
        <dbReference type="ARBA" id="ARBA00022840"/>
    </source>
</evidence>
<dbReference type="InterPro" id="IPR033911">
    <property type="entry name" value="MetRS_core"/>
</dbReference>
<comment type="caution">
    <text evidence="14">The sequence shown here is derived from an EMBL/GenBank/DDBJ whole genome shotgun (WGS) entry which is preliminary data.</text>
</comment>
<keyword evidence="4" id="KW-0963">Cytoplasm</keyword>
<dbReference type="EMBL" id="PCTB01000031">
    <property type="protein sequence ID" value="PIP62924.1"/>
    <property type="molecule type" value="Genomic_DNA"/>
</dbReference>